<evidence type="ECO:0000313" key="1">
    <source>
        <dbReference type="EMBL" id="KKN13324.1"/>
    </source>
</evidence>
<protein>
    <submittedName>
        <fullName evidence="1">Uncharacterized protein</fullName>
    </submittedName>
</protein>
<organism evidence="1">
    <name type="scientific">marine sediment metagenome</name>
    <dbReference type="NCBI Taxonomy" id="412755"/>
    <lineage>
        <taxon>unclassified sequences</taxon>
        <taxon>metagenomes</taxon>
        <taxon>ecological metagenomes</taxon>
    </lineage>
</organism>
<name>A0A0F9N5X4_9ZZZZ</name>
<comment type="caution">
    <text evidence="1">The sequence shown here is derived from an EMBL/GenBank/DDBJ whole genome shotgun (WGS) entry which is preliminary data.</text>
</comment>
<dbReference type="AlphaFoldDB" id="A0A0F9N5X4"/>
<sequence>MDREIEHIVDIIWQNKNIQDNASDIEGLKKIIDNLTKRIEQLEKN</sequence>
<reference evidence="1" key="1">
    <citation type="journal article" date="2015" name="Nature">
        <title>Complex archaea that bridge the gap between prokaryotes and eukaryotes.</title>
        <authorList>
            <person name="Spang A."/>
            <person name="Saw J.H."/>
            <person name="Jorgensen S.L."/>
            <person name="Zaremba-Niedzwiedzka K."/>
            <person name="Martijn J."/>
            <person name="Lind A.E."/>
            <person name="van Eijk R."/>
            <person name="Schleper C."/>
            <person name="Guy L."/>
            <person name="Ettema T.J."/>
        </authorList>
    </citation>
    <scope>NUCLEOTIDE SEQUENCE</scope>
</reference>
<gene>
    <name evidence="1" type="ORF">LCGC14_1007570</name>
</gene>
<accession>A0A0F9N5X4</accession>
<dbReference type="EMBL" id="LAZR01003933">
    <property type="protein sequence ID" value="KKN13324.1"/>
    <property type="molecule type" value="Genomic_DNA"/>
</dbReference>
<proteinExistence type="predicted"/>